<keyword evidence="3" id="KW-1185">Reference proteome</keyword>
<evidence type="ECO:0000313" key="2">
    <source>
        <dbReference type="EMBL" id="GAA4260608.1"/>
    </source>
</evidence>
<sequence length="132" mass="14701">MSARHARHVGILLQLRSRPWVSAAALSCRFGVDVRTIYLDMDLLTAAGLPIEAVPGRAGAYRLAQHAVLPAIEEALGEPTEPLDHYLRGARSREQLRALGQRAYARQQRLLLHRLDRTDRTARTAADRSRSA</sequence>
<dbReference type="Pfam" id="PF08279">
    <property type="entry name" value="HTH_11"/>
    <property type="match status" value="1"/>
</dbReference>
<dbReference type="InterPro" id="IPR036390">
    <property type="entry name" value="WH_DNA-bd_sf"/>
</dbReference>
<dbReference type="EMBL" id="BAABAT010000041">
    <property type="protein sequence ID" value="GAA4260608.1"/>
    <property type="molecule type" value="Genomic_DNA"/>
</dbReference>
<gene>
    <name evidence="2" type="ORF">GCM10022255_089930</name>
</gene>
<dbReference type="InterPro" id="IPR036388">
    <property type="entry name" value="WH-like_DNA-bd_sf"/>
</dbReference>
<accession>A0ABP8DNU4</accession>
<name>A0ABP8DNU4_9ACTN</name>
<proteinExistence type="predicted"/>
<dbReference type="Proteomes" id="UP001500620">
    <property type="component" value="Unassembled WGS sequence"/>
</dbReference>
<evidence type="ECO:0000259" key="1">
    <source>
        <dbReference type="Pfam" id="PF08279"/>
    </source>
</evidence>
<feature type="domain" description="Helix-turn-helix type 11" evidence="1">
    <location>
        <begin position="11"/>
        <end position="59"/>
    </location>
</feature>
<organism evidence="2 3">
    <name type="scientific">Dactylosporangium darangshiense</name>
    <dbReference type="NCBI Taxonomy" id="579108"/>
    <lineage>
        <taxon>Bacteria</taxon>
        <taxon>Bacillati</taxon>
        <taxon>Actinomycetota</taxon>
        <taxon>Actinomycetes</taxon>
        <taxon>Micromonosporales</taxon>
        <taxon>Micromonosporaceae</taxon>
        <taxon>Dactylosporangium</taxon>
    </lineage>
</organism>
<protein>
    <recommendedName>
        <fullName evidence="1">Helix-turn-helix type 11 domain-containing protein</fullName>
    </recommendedName>
</protein>
<dbReference type="SUPFAM" id="SSF46785">
    <property type="entry name" value="Winged helix' DNA-binding domain"/>
    <property type="match status" value="1"/>
</dbReference>
<dbReference type="InterPro" id="IPR013196">
    <property type="entry name" value="HTH_11"/>
</dbReference>
<dbReference type="Gene3D" id="1.10.10.10">
    <property type="entry name" value="Winged helix-like DNA-binding domain superfamily/Winged helix DNA-binding domain"/>
    <property type="match status" value="1"/>
</dbReference>
<dbReference type="RefSeq" id="WP_345137510.1">
    <property type="nucleotide sequence ID" value="NZ_BAABAT010000041.1"/>
</dbReference>
<reference evidence="3" key="1">
    <citation type="journal article" date="2019" name="Int. J. Syst. Evol. Microbiol.">
        <title>The Global Catalogue of Microorganisms (GCM) 10K type strain sequencing project: providing services to taxonomists for standard genome sequencing and annotation.</title>
        <authorList>
            <consortium name="The Broad Institute Genomics Platform"/>
            <consortium name="The Broad Institute Genome Sequencing Center for Infectious Disease"/>
            <person name="Wu L."/>
            <person name="Ma J."/>
        </authorList>
    </citation>
    <scope>NUCLEOTIDE SEQUENCE [LARGE SCALE GENOMIC DNA]</scope>
    <source>
        <strain evidence="3">JCM 17441</strain>
    </source>
</reference>
<comment type="caution">
    <text evidence="2">The sequence shown here is derived from an EMBL/GenBank/DDBJ whole genome shotgun (WGS) entry which is preliminary data.</text>
</comment>
<evidence type="ECO:0000313" key="3">
    <source>
        <dbReference type="Proteomes" id="UP001500620"/>
    </source>
</evidence>